<protein>
    <submittedName>
        <fullName evidence="2">Prepilin-type N-terminal cleavage/methylation domain-containing protein</fullName>
    </submittedName>
</protein>
<organism evidence="2 3">
    <name type="scientific">Halanaerobium saccharolyticum</name>
    <dbReference type="NCBI Taxonomy" id="43595"/>
    <lineage>
        <taxon>Bacteria</taxon>
        <taxon>Bacillati</taxon>
        <taxon>Bacillota</taxon>
        <taxon>Clostridia</taxon>
        <taxon>Halanaerobiales</taxon>
        <taxon>Halanaerobiaceae</taxon>
        <taxon>Halanaerobium</taxon>
    </lineage>
</organism>
<accession>A0A4R6SBP5</accession>
<dbReference type="Gene3D" id="3.30.700.10">
    <property type="entry name" value="Glycoprotein, Type 4 Pilin"/>
    <property type="match status" value="1"/>
</dbReference>
<evidence type="ECO:0000313" key="3">
    <source>
        <dbReference type="Proteomes" id="UP000295176"/>
    </source>
</evidence>
<feature type="transmembrane region" description="Helical" evidence="1">
    <location>
        <begin position="12"/>
        <end position="37"/>
    </location>
</feature>
<dbReference type="InterPro" id="IPR012902">
    <property type="entry name" value="N_methyl_site"/>
</dbReference>
<reference evidence="2 3" key="1">
    <citation type="submission" date="2019-03" db="EMBL/GenBank/DDBJ databases">
        <title>Subsurface microbial communities from deep shales in Ohio and West Virginia, USA.</title>
        <authorList>
            <person name="Wrighton K."/>
        </authorList>
    </citation>
    <scope>NUCLEOTIDE SEQUENCE [LARGE SCALE GENOMIC DNA]</scope>
    <source>
        <strain evidence="2 3">MSL 7</strain>
    </source>
</reference>
<dbReference type="RefSeq" id="WP_133529996.1">
    <property type="nucleotide sequence ID" value="NZ_SNXX01000006.1"/>
</dbReference>
<dbReference type="InterPro" id="IPR045584">
    <property type="entry name" value="Pilin-like"/>
</dbReference>
<gene>
    <name evidence="2" type="ORF">C7957_10658</name>
</gene>
<keyword evidence="1" id="KW-1133">Transmembrane helix</keyword>
<evidence type="ECO:0000313" key="2">
    <source>
        <dbReference type="EMBL" id="TDP96963.1"/>
    </source>
</evidence>
<keyword evidence="1" id="KW-0472">Membrane</keyword>
<sequence length="169" mass="18840">MNTINYLKNKDGFTLIELMIVIVIAGIIIIIASNLFISGYNFFSKNEEKQEIQNELRFITNYIDESIKYSNSVSVGSSVPILDSNETAIGYDANDSLIKIYNSDGTNRNLSNIIIDQFTIEIVDENAVKTTVNKTNEYKIETNILLNNASFDSADVNNTGSVIVFESSN</sequence>
<dbReference type="Proteomes" id="UP000295176">
    <property type="component" value="Unassembled WGS sequence"/>
</dbReference>
<dbReference type="NCBIfam" id="TIGR02532">
    <property type="entry name" value="IV_pilin_GFxxxE"/>
    <property type="match status" value="1"/>
</dbReference>
<name>A0A4R6SBP5_9FIRM</name>
<dbReference type="AlphaFoldDB" id="A0A4R6SBP5"/>
<keyword evidence="1" id="KW-0812">Transmembrane</keyword>
<dbReference type="SUPFAM" id="SSF54523">
    <property type="entry name" value="Pili subunits"/>
    <property type="match status" value="1"/>
</dbReference>
<dbReference type="Pfam" id="PF07963">
    <property type="entry name" value="N_methyl"/>
    <property type="match status" value="1"/>
</dbReference>
<comment type="caution">
    <text evidence="2">The sequence shown here is derived from an EMBL/GenBank/DDBJ whole genome shotgun (WGS) entry which is preliminary data.</text>
</comment>
<evidence type="ECO:0000256" key="1">
    <source>
        <dbReference type="SAM" id="Phobius"/>
    </source>
</evidence>
<proteinExistence type="predicted"/>
<dbReference type="EMBL" id="SNXX01000006">
    <property type="protein sequence ID" value="TDP96963.1"/>
    <property type="molecule type" value="Genomic_DNA"/>
</dbReference>